<reference evidence="2" key="1">
    <citation type="journal article" date="2014" name="Int. J. Syst. Evol. Microbiol.">
        <title>Complete genome sequence of Corynebacterium casei LMG S-19264T (=DSM 44701T), isolated from a smear-ripened cheese.</title>
        <authorList>
            <consortium name="US DOE Joint Genome Institute (JGI-PGF)"/>
            <person name="Walter F."/>
            <person name="Albersmeier A."/>
            <person name="Kalinowski J."/>
            <person name="Ruckert C."/>
        </authorList>
    </citation>
    <scope>NUCLEOTIDE SEQUENCE</scope>
    <source>
        <strain evidence="2">VKM Ac-2007</strain>
    </source>
</reference>
<comment type="caution">
    <text evidence="2">The sequence shown here is derived from an EMBL/GenBank/DDBJ whole genome shotgun (WGS) entry which is preliminary data.</text>
</comment>
<accession>A0A9W6MI90</accession>
<dbReference type="AlphaFoldDB" id="A0A9W6MI90"/>
<feature type="domain" description="N-acetyltransferase" evidence="1">
    <location>
        <begin position="1"/>
        <end position="89"/>
    </location>
</feature>
<sequence>MRAVVHAGYMDRVTEPGHPGRTLVAVVDDSLVAVAEYIPADAGDAEIAVLIDDAMHHRGLGTLLVEHLALNAADEGVRELVADVLRCAP</sequence>
<dbReference type="GO" id="GO:0016747">
    <property type="term" value="F:acyltransferase activity, transferring groups other than amino-acyl groups"/>
    <property type="evidence" value="ECO:0007669"/>
    <property type="project" value="InterPro"/>
</dbReference>
<name>A0A9W6MI90_9ACTN</name>
<dbReference type="InterPro" id="IPR016181">
    <property type="entry name" value="Acyl_CoA_acyltransferase"/>
</dbReference>
<dbReference type="EMBL" id="BSEV01000040">
    <property type="protein sequence ID" value="GLK14995.1"/>
    <property type="molecule type" value="Genomic_DNA"/>
</dbReference>
<dbReference type="Proteomes" id="UP001143474">
    <property type="component" value="Unassembled WGS sequence"/>
</dbReference>
<dbReference type="PROSITE" id="PS51186">
    <property type="entry name" value="GNAT"/>
    <property type="match status" value="1"/>
</dbReference>
<dbReference type="RefSeq" id="WP_271223219.1">
    <property type="nucleotide sequence ID" value="NZ_BAAAVD010000036.1"/>
</dbReference>
<protein>
    <recommendedName>
        <fullName evidence="1">N-acetyltransferase domain-containing protein</fullName>
    </recommendedName>
</protein>
<dbReference type="SUPFAM" id="SSF55729">
    <property type="entry name" value="Acyl-CoA N-acyltransferases (Nat)"/>
    <property type="match status" value="1"/>
</dbReference>
<dbReference type="CDD" id="cd04301">
    <property type="entry name" value="NAT_SF"/>
    <property type="match status" value="1"/>
</dbReference>
<dbReference type="InterPro" id="IPR000182">
    <property type="entry name" value="GNAT_dom"/>
</dbReference>
<keyword evidence="3" id="KW-1185">Reference proteome</keyword>
<organism evidence="2 3">
    <name type="scientific">Streptosporangium carneum</name>
    <dbReference type="NCBI Taxonomy" id="47481"/>
    <lineage>
        <taxon>Bacteria</taxon>
        <taxon>Bacillati</taxon>
        <taxon>Actinomycetota</taxon>
        <taxon>Actinomycetes</taxon>
        <taxon>Streptosporangiales</taxon>
        <taxon>Streptosporangiaceae</taxon>
        <taxon>Streptosporangium</taxon>
    </lineage>
</organism>
<dbReference type="Gene3D" id="3.40.630.30">
    <property type="match status" value="1"/>
</dbReference>
<gene>
    <name evidence="2" type="ORF">GCM10017600_84080</name>
</gene>
<evidence type="ECO:0000313" key="2">
    <source>
        <dbReference type="EMBL" id="GLK14995.1"/>
    </source>
</evidence>
<dbReference type="Pfam" id="PF00583">
    <property type="entry name" value="Acetyltransf_1"/>
    <property type="match status" value="1"/>
</dbReference>
<evidence type="ECO:0000259" key="1">
    <source>
        <dbReference type="PROSITE" id="PS51186"/>
    </source>
</evidence>
<reference evidence="2" key="2">
    <citation type="submission" date="2023-01" db="EMBL/GenBank/DDBJ databases">
        <authorList>
            <person name="Sun Q."/>
            <person name="Evtushenko L."/>
        </authorList>
    </citation>
    <scope>NUCLEOTIDE SEQUENCE</scope>
    <source>
        <strain evidence="2">VKM Ac-2007</strain>
    </source>
</reference>
<proteinExistence type="predicted"/>
<evidence type="ECO:0000313" key="3">
    <source>
        <dbReference type="Proteomes" id="UP001143474"/>
    </source>
</evidence>